<proteinExistence type="predicted"/>
<protein>
    <submittedName>
        <fullName evidence="1">Uncharacterized protein</fullName>
    </submittedName>
</protein>
<dbReference type="AlphaFoldDB" id="A0A0A9BR23"/>
<reference evidence="1" key="2">
    <citation type="journal article" date="2015" name="Data Brief">
        <title>Shoot transcriptome of the giant reed, Arundo donax.</title>
        <authorList>
            <person name="Barrero R.A."/>
            <person name="Guerrero F.D."/>
            <person name="Moolhuijzen P."/>
            <person name="Goolsby J.A."/>
            <person name="Tidwell J."/>
            <person name="Bellgard S.E."/>
            <person name="Bellgard M.I."/>
        </authorList>
    </citation>
    <scope>NUCLEOTIDE SEQUENCE</scope>
    <source>
        <tissue evidence="1">Shoot tissue taken approximately 20 cm above the soil surface</tissue>
    </source>
</reference>
<organism evidence="1">
    <name type="scientific">Arundo donax</name>
    <name type="common">Giant reed</name>
    <name type="synonym">Donax arundinaceus</name>
    <dbReference type="NCBI Taxonomy" id="35708"/>
    <lineage>
        <taxon>Eukaryota</taxon>
        <taxon>Viridiplantae</taxon>
        <taxon>Streptophyta</taxon>
        <taxon>Embryophyta</taxon>
        <taxon>Tracheophyta</taxon>
        <taxon>Spermatophyta</taxon>
        <taxon>Magnoliopsida</taxon>
        <taxon>Liliopsida</taxon>
        <taxon>Poales</taxon>
        <taxon>Poaceae</taxon>
        <taxon>PACMAD clade</taxon>
        <taxon>Arundinoideae</taxon>
        <taxon>Arundineae</taxon>
        <taxon>Arundo</taxon>
    </lineage>
</organism>
<name>A0A0A9BR23_ARUDO</name>
<reference evidence="1" key="1">
    <citation type="submission" date="2014-09" db="EMBL/GenBank/DDBJ databases">
        <authorList>
            <person name="Magalhaes I.L.F."/>
            <person name="Oliveira U."/>
            <person name="Santos F.R."/>
            <person name="Vidigal T.H.D.A."/>
            <person name="Brescovit A.D."/>
            <person name="Santos A.J."/>
        </authorList>
    </citation>
    <scope>NUCLEOTIDE SEQUENCE</scope>
    <source>
        <tissue evidence="1">Shoot tissue taken approximately 20 cm above the soil surface</tissue>
    </source>
</reference>
<accession>A0A0A9BR23</accession>
<dbReference type="EMBL" id="GBRH01236138">
    <property type="protein sequence ID" value="JAD61757.1"/>
    <property type="molecule type" value="Transcribed_RNA"/>
</dbReference>
<sequence>MSDGNRNYKEKLVAASNIVNPSRNVNYSY</sequence>
<evidence type="ECO:0000313" key="1">
    <source>
        <dbReference type="EMBL" id="JAD61757.1"/>
    </source>
</evidence>